<dbReference type="Gene3D" id="1.10.10.10">
    <property type="entry name" value="Winged helix-like DNA-binding domain superfamily/Winged helix DNA-binding domain"/>
    <property type="match status" value="1"/>
</dbReference>
<dbReference type="SMART" id="SM00345">
    <property type="entry name" value="HTH_GNTR"/>
    <property type="match status" value="1"/>
</dbReference>
<dbReference type="SUPFAM" id="SSF46785">
    <property type="entry name" value="Winged helix' DNA-binding domain"/>
    <property type="match status" value="1"/>
</dbReference>
<dbReference type="KEGG" id="osu:NT6N_05160"/>
<dbReference type="InterPro" id="IPR036388">
    <property type="entry name" value="WH-like_DNA-bd_sf"/>
</dbReference>
<organism evidence="5">
    <name type="scientific">Oceaniferula spumae</name>
    <dbReference type="NCBI Taxonomy" id="2979115"/>
    <lineage>
        <taxon>Bacteria</taxon>
        <taxon>Pseudomonadati</taxon>
        <taxon>Verrucomicrobiota</taxon>
        <taxon>Verrucomicrobiia</taxon>
        <taxon>Verrucomicrobiales</taxon>
        <taxon>Verrucomicrobiaceae</taxon>
        <taxon>Oceaniferula</taxon>
    </lineage>
</organism>
<protein>
    <recommendedName>
        <fullName evidence="4">HTH gntR-type domain-containing protein</fullName>
    </recommendedName>
</protein>
<evidence type="ECO:0000256" key="3">
    <source>
        <dbReference type="ARBA" id="ARBA00023163"/>
    </source>
</evidence>
<keyword evidence="2" id="KW-0238">DNA-binding</keyword>
<dbReference type="GO" id="GO:0003700">
    <property type="term" value="F:DNA-binding transcription factor activity"/>
    <property type="evidence" value="ECO:0007669"/>
    <property type="project" value="InterPro"/>
</dbReference>
<dbReference type="SUPFAM" id="SSF53822">
    <property type="entry name" value="Periplasmic binding protein-like I"/>
    <property type="match status" value="1"/>
</dbReference>
<dbReference type="CDD" id="cd07377">
    <property type="entry name" value="WHTH_GntR"/>
    <property type="match status" value="1"/>
</dbReference>
<proteinExistence type="predicted"/>
<evidence type="ECO:0000313" key="5">
    <source>
        <dbReference type="EMBL" id="BDS05476.1"/>
    </source>
</evidence>
<evidence type="ECO:0000256" key="2">
    <source>
        <dbReference type="ARBA" id="ARBA00023125"/>
    </source>
</evidence>
<keyword evidence="1" id="KW-0805">Transcription regulation</keyword>
<dbReference type="EMBL" id="AP026866">
    <property type="protein sequence ID" value="BDS05476.1"/>
    <property type="molecule type" value="Genomic_DNA"/>
</dbReference>
<accession>A0AAT9FHL4</accession>
<dbReference type="AlphaFoldDB" id="A0AAT9FHL4"/>
<dbReference type="PRINTS" id="PR00035">
    <property type="entry name" value="HTHGNTR"/>
</dbReference>
<evidence type="ECO:0000256" key="1">
    <source>
        <dbReference type="ARBA" id="ARBA00023015"/>
    </source>
</evidence>
<dbReference type="InterPro" id="IPR028082">
    <property type="entry name" value="Peripla_BP_I"/>
</dbReference>
<dbReference type="Gene3D" id="3.40.50.2300">
    <property type="match status" value="2"/>
</dbReference>
<keyword evidence="3" id="KW-0804">Transcription</keyword>
<name>A0AAT9FHL4_9BACT</name>
<dbReference type="Pfam" id="PF00392">
    <property type="entry name" value="GntR"/>
    <property type="match status" value="1"/>
</dbReference>
<reference evidence="5" key="1">
    <citation type="submission" date="2024-07" db="EMBL/GenBank/DDBJ databases">
        <title>Complete genome sequence of Verrucomicrobiaceae bacterium NT6N.</title>
        <authorList>
            <person name="Huang C."/>
            <person name="Takami H."/>
            <person name="Hamasaki K."/>
        </authorList>
    </citation>
    <scope>NUCLEOTIDE SEQUENCE</scope>
    <source>
        <strain evidence="5">NT6N</strain>
    </source>
</reference>
<dbReference type="InterPro" id="IPR036390">
    <property type="entry name" value="WH_DNA-bd_sf"/>
</dbReference>
<dbReference type="InterPro" id="IPR000524">
    <property type="entry name" value="Tscrpt_reg_HTH_GntR"/>
</dbReference>
<dbReference type="GO" id="GO:0003677">
    <property type="term" value="F:DNA binding"/>
    <property type="evidence" value="ECO:0007669"/>
    <property type="project" value="UniProtKB-KW"/>
</dbReference>
<evidence type="ECO:0000259" key="4">
    <source>
        <dbReference type="SMART" id="SM00345"/>
    </source>
</evidence>
<sequence length="355" mass="39953">MPKKRTSLLDQAVSQLLEDLADGIYLKQLPGERTLAERLGVSRPVLRSALEILENQGWIQAPGPNKARVVLKRPEPRNEEVRKIGILVPQPLPQLASDDVVLVTSLMRYCEEKGWRCLLFPIDQWGPQHLELRLDELLETSPCDIWVAAPLANIRAFGLLHQRGEKLIAIGCTAVSWNFGAIQYDLDSANAHALGVMLRAGRKNIIRPYGAKRLPDTVERTAKLLSEFGISYREDFHLPMFDGSREGFLRLLDSLFAQTPRPDGIIIQYIPGISALLVEGWLMERRLRFPDDVSVIQIGSDNFLGMMHRPVDHYTTDAEPLLEATYSALDHFFTTGECLSGNRTLQMTYVKGESV</sequence>
<gene>
    <name evidence="5" type="ORF">NT6N_05160</name>
</gene>
<feature type="domain" description="HTH gntR-type" evidence="4">
    <location>
        <begin position="12"/>
        <end position="69"/>
    </location>
</feature>